<dbReference type="EMBL" id="CM042047">
    <property type="protein sequence ID" value="KAI3770924.1"/>
    <property type="molecule type" value="Genomic_DNA"/>
</dbReference>
<reference evidence="2" key="1">
    <citation type="journal article" date="2022" name="Mol. Ecol. Resour.">
        <title>The genomes of chicory, endive, great burdock and yacon provide insights into Asteraceae palaeo-polyploidization history and plant inulin production.</title>
        <authorList>
            <person name="Fan W."/>
            <person name="Wang S."/>
            <person name="Wang H."/>
            <person name="Wang A."/>
            <person name="Jiang F."/>
            <person name="Liu H."/>
            <person name="Zhao H."/>
            <person name="Xu D."/>
            <person name="Zhang Y."/>
        </authorList>
    </citation>
    <scope>NUCLEOTIDE SEQUENCE [LARGE SCALE GENOMIC DNA]</scope>
    <source>
        <strain evidence="2">cv. Niubang</strain>
    </source>
</reference>
<dbReference type="Proteomes" id="UP001055879">
    <property type="component" value="Linkage Group LG01"/>
</dbReference>
<accession>A0ACB9FI31</accession>
<gene>
    <name evidence="1" type="ORF">L6452_02072</name>
</gene>
<evidence type="ECO:0000313" key="1">
    <source>
        <dbReference type="EMBL" id="KAI3770924.1"/>
    </source>
</evidence>
<protein>
    <submittedName>
        <fullName evidence="1">Uncharacterized protein</fullName>
    </submittedName>
</protein>
<keyword evidence="2" id="KW-1185">Reference proteome</keyword>
<organism evidence="1 2">
    <name type="scientific">Arctium lappa</name>
    <name type="common">Greater burdock</name>
    <name type="synonym">Lappa major</name>
    <dbReference type="NCBI Taxonomy" id="4217"/>
    <lineage>
        <taxon>Eukaryota</taxon>
        <taxon>Viridiplantae</taxon>
        <taxon>Streptophyta</taxon>
        <taxon>Embryophyta</taxon>
        <taxon>Tracheophyta</taxon>
        <taxon>Spermatophyta</taxon>
        <taxon>Magnoliopsida</taxon>
        <taxon>eudicotyledons</taxon>
        <taxon>Gunneridae</taxon>
        <taxon>Pentapetalae</taxon>
        <taxon>asterids</taxon>
        <taxon>campanulids</taxon>
        <taxon>Asterales</taxon>
        <taxon>Asteraceae</taxon>
        <taxon>Carduoideae</taxon>
        <taxon>Cardueae</taxon>
        <taxon>Arctiinae</taxon>
        <taxon>Arctium</taxon>
    </lineage>
</organism>
<proteinExistence type="predicted"/>
<sequence>MILLRQTLSMLHQRKMTLILHSRPKTGTSYHSSDSFNYLADPCSVPIEKSQGDNDSEETTDYAQGDNQIDMVDLVDDSLDEPIVEPEVGDRRTEEEEMEDDLLEDIIDIDSKDEVEEEGNFDHMNMLNEAMPESPIRETSVPEHVEYSKQPENALVQSEQSKGTSDLIHKIKDCRILFSFIAEMVLAFLHNQEIIF</sequence>
<name>A0ACB9FI31_ARCLA</name>
<reference evidence="1 2" key="2">
    <citation type="journal article" date="2022" name="Mol. Ecol. Resour.">
        <title>The genomes of chicory, endive, great burdock and yacon provide insights into Asteraceae paleo-polyploidization history and plant inulin production.</title>
        <authorList>
            <person name="Fan W."/>
            <person name="Wang S."/>
            <person name="Wang H."/>
            <person name="Wang A."/>
            <person name="Jiang F."/>
            <person name="Liu H."/>
            <person name="Zhao H."/>
            <person name="Xu D."/>
            <person name="Zhang Y."/>
        </authorList>
    </citation>
    <scope>NUCLEOTIDE SEQUENCE [LARGE SCALE GENOMIC DNA]</scope>
    <source>
        <strain evidence="2">cv. Niubang</strain>
    </source>
</reference>
<evidence type="ECO:0000313" key="2">
    <source>
        <dbReference type="Proteomes" id="UP001055879"/>
    </source>
</evidence>
<comment type="caution">
    <text evidence="1">The sequence shown here is derived from an EMBL/GenBank/DDBJ whole genome shotgun (WGS) entry which is preliminary data.</text>
</comment>